<sequence>MVPVSEALERAKATRDARGGRVEGRSAFDALAFSGWAPETVNGRAAQIGIVCGLWRQYTTGTGFVTQAHDHVLLFAAVLAVVAAASAAPSFLGKTYGGDPKSKKDVGIFTARKEMIHGRLAMLAIAYEVYAELSARGVTAPF</sequence>
<keyword evidence="2" id="KW-0150">Chloroplast</keyword>
<keyword evidence="4" id="KW-0812">Transmembrane</keyword>
<proteinExistence type="predicted"/>
<evidence type="ECO:0000313" key="5">
    <source>
        <dbReference type="EMBL" id="ABO99308.1"/>
    </source>
</evidence>
<dbReference type="KEGG" id="olu:OSTLU_29644"/>
<dbReference type="HOGENOM" id="CLU_151561_0_0_1"/>
<organism evidence="5 7">
    <name type="scientific">Ostreococcus lucimarinus (strain CCE9901)</name>
    <dbReference type="NCBI Taxonomy" id="436017"/>
    <lineage>
        <taxon>Eukaryota</taxon>
        <taxon>Viridiplantae</taxon>
        <taxon>Chlorophyta</taxon>
        <taxon>Mamiellophyceae</taxon>
        <taxon>Mamiellales</taxon>
        <taxon>Bathycoccaceae</taxon>
        <taxon>Ostreococcus</taxon>
    </lineage>
</organism>
<gene>
    <name evidence="5" type="primary">CBR13b</name>
    <name evidence="6" type="synonym">CBR21a</name>
    <name evidence="5" type="synonym">ELIP</name>
    <name evidence="5" type="ORF">OSTLU_27267</name>
    <name evidence="6" type="ORF">OSTLU_29644</name>
</gene>
<dbReference type="Gramene" id="ABP01239">
    <property type="protein sequence ID" value="ABP01239"/>
    <property type="gene ID" value="OSTLU_29644"/>
</dbReference>
<dbReference type="Proteomes" id="UP000001568">
    <property type="component" value="Chromosome 21"/>
</dbReference>
<evidence type="ECO:0000256" key="1">
    <source>
        <dbReference type="ARBA" id="ARBA00004229"/>
    </source>
</evidence>
<protein>
    <submittedName>
        <fullName evidence="5">Possible early light inducible or carotene biosynthesis related protein</fullName>
    </submittedName>
</protein>
<dbReference type="OrthoDB" id="513190at2759"/>
<feature type="transmembrane region" description="Helical" evidence="4">
    <location>
        <begin position="72"/>
        <end position="93"/>
    </location>
</feature>
<dbReference type="Proteomes" id="UP000001568">
    <property type="component" value="Chromosome 13"/>
</dbReference>
<dbReference type="GO" id="GO:0009507">
    <property type="term" value="C:chloroplast"/>
    <property type="evidence" value="ECO:0007669"/>
    <property type="project" value="UniProtKB-SubCell"/>
</dbReference>
<evidence type="ECO:0000256" key="2">
    <source>
        <dbReference type="ARBA" id="ARBA00022528"/>
    </source>
</evidence>
<accession>A4S6W6</accession>
<dbReference type="OMA" id="ARKEMIH"/>
<keyword evidence="7" id="KW-1185">Reference proteome</keyword>
<dbReference type="EMBL" id="CP000593">
    <property type="protein sequence ID" value="ABO99308.1"/>
    <property type="molecule type" value="Genomic_DNA"/>
</dbReference>
<evidence type="ECO:0000256" key="4">
    <source>
        <dbReference type="SAM" id="Phobius"/>
    </source>
</evidence>
<keyword evidence="4" id="KW-0472">Membrane</keyword>
<dbReference type="EMBL" id="CP000601">
    <property type="protein sequence ID" value="ABP01239.1"/>
    <property type="molecule type" value="Genomic_DNA"/>
</dbReference>
<reference evidence="5 7" key="1">
    <citation type="journal article" date="2007" name="Proc. Natl. Acad. Sci. U.S.A.">
        <title>The tiny eukaryote Ostreococcus provides genomic insights into the paradox of plankton speciation.</title>
        <authorList>
            <person name="Palenik B."/>
            <person name="Grimwood J."/>
            <person name="Aerts A."/>
            <person name="Rouze P."/>
            <person name="Salamov A."/>
            <person name="Putnam N."/>
            <person name="Dupont C."/>
            <person name="Jorgensen R."/>
            <person name="Derelle E."/>
            <person name="Rombauts S."/>
            <person name="Zhou K."/>
            <person name="Otillar R."/>
            <person name="Merchant S.S."/>
            <person name="Podell S."/>
            <person name="Gaasterland T."/>
            <person name="Napoli C."/>
            <person name="Gendler K."/>
            <person name="Manuell A."/>
            <person name="Tai V."/>
            <person name="Vallon O."/>
            <person name="Piganeau G."/>
            <person name="Jancek S."/>
            <person name="Heijde M."/>
            <person name="Jabbari K."/>
            <person name="Bowler C."/>
            <person name="Lohr M."/>
            <person name="Robbens S."/>
            <person name="Werner G."/>
            <person name="Dubchak I."/>
            <person name="Pazour G.J."/>
            <person name="Ren Q."/>
            <person name="Paulsen I."/>
            <person name="Delwiche C."/>
            <person name="Schmutz J."/>
            <person name="Rokhsar D."/>
            <person name="Van de Peer Y."/>
            <person name="Moreau H."/>
            <person name="Grigoriev I.V."/>
        </authorList>
    </citation>
    <scope>NUCLEOTIDE SEQUENCE [LARGE SCALE GENOMIC DNA]</scope>
    <source>
        <strain evidence="5 7">CCE9901</strain>
    </source>
</reference>
<dbReference type="SUPFAM" id="SSF103511">
    <property type="entry name" value="Chlorophyll a-b binding protein"/>
    <property type="match status" value="1"/>
</dbReference>
<keyword evidence="3" id="KW-0934">Plastid</keyword>
<dbReference type="KEGG" id="olu:OSTLU_27267"/>
<evidence type="ECO:0000313" key="7">
    <source>
        <dbReference type="Proteomes" id="UP000001568"/>
    </source>
</evidence>
<dbReference type="AlphaFoldDB" id="A4S6W6"/>
<evidence type="ECO:0000256" key="3">
    <source>
        <dbReference type="ARBA" id="ARBA00022640"/>
    </source>
</evidence>
<dbReference type="InterPro" id="IPR022796">
    <property type="entry name" value="Chloroa_b-bind"/>
</dbReference>
<comment type="subcellular location">
    <subcellularLocation>
        <location evidence="1">Plastid</location>
        <location evidence="1">Chloroplast</location>
    </subcellularLocation>
</comment>
<dbReference type="STRING" id="436017.A4S6W6"/>
<evidence type="ECO:0000313" key="6">
    <source>
        <dbReference type="EMBL" id="ABP01239.1"/>
    </source>
</evidence>
<name>A4S6W6_OSTLU</name>
<keyword evidence="4" id="KW-1133">Transmembrane helix</keyword>
<dbReference type="Pfam" id="PF00504">
    <property type="entry name" value="Chloroa_b-bind"/>
    <property type="match status" value="1"/>
</dbReference>
<dbReference type="Gramene" id="ABO99308">
    <property type="protein sequence ID" value="ABO99308"/>
    <property type="gene ID" value="OSTLU_27267"/>
</dbReference>